<sequence>MRTTNVPARSGLAPTVRTTRPATTLREPADIAMESVSSQSTPRSNCQTRGHGEGPEDLFDLETGTLGTAVAVSTATAGTGLTRVRISAFSELKEFHGRAASEEKAPAWINRVKSASRRDGMTGEEVCALFGGLIAGPARQWYLQLPKNVRKSGTDLTEQFRI</sequence>
<feature type="region of interest" description="Disordered" evidence="1">
    <location>
        <begin position="1"/>
        <end position="20"/>
    </location>
</feature>
<dbReference type="AlphaFoldDB" id="A0A9W6XCE4"/>
<dbReference type="Proteomes" id="UP001165121">
    <property type="component" value="Unassembled WGS sequence"/>
</dbReference>
<evidence type="ECO:0000313" key="3">
    <source>
        <dbReference type="Proteomes" id="UP001165121"/>
    </source>
</evidence>
<gene>
    <name evidence="2" type="ORF">Pfra01_000973100</name>
</gene>
<reference evidence="2" key="1">
    <citation type="submission" date="2023-04" db="EMBL/GenBank/DDBJ databases">
        <title>Phytophthora fragariaefolia NBRC 109709.</title>
        <authorList>
            <person name="Ichikawa N."/>
            <person name="Sato H."/>
            <person name="Tonouchi N."/>
        </authorList>
    </citation>
    <scope>NUCLEOTIDE SEQUENCE</scope>
    <source>
        <strain evidence="2">NBRC 109709</strain>
    </source>
</reference>
<protein>
    <submittedName>
        <fullName evidence="2">Unnamed protein product</fullName>
    </submittedName>
</protein>
<comment type="caution">
    <text evidence="2">The sequence shown here is derived from an EMBL/GenBank/DDBJ whole genome shotgun (WGS) entry which is preliminary data.</text>
</comment>
<dbReference type="EMBL" id="BSXT01000908">
    <property type="protein sequence ID" value="GMF36064.1"/>
    <property type="molecule type" value="Genomic_DNA"/>
</dbReference>
<name>A0A9W6XCE4_9STRA</name>
<dbReference type="OrthoDB" id="116995at2759"/>
<feature type="compositionally biased region" description="Polar residues" evidence="1">
    <location>
        <begin position="35"/>
        <end position="48"/>
    </location>
</feature>
<evidence type="ECO:0000256" key="1">
    <source>
        <dbReference type="SAM" id="MobiDB-lite"/>
    </source>
</evidence>
<feature type="region of interest" description="Disordered" evidence="1">
    <location>
        <begin position="33"/>
        <end position="54"/>
    </location>
</feature>
<accession>A0A9W6XCE4</accession>
<proteinExistence type="predicted"/>
<organism evidence="2 3">
    <name type="scientific">Phytophthora fragariaefolia</name>
    <dbReference type="NCBI Taxonomy" id="1490495"/>
    <lineage>
        <taxon>Eukaryota</taxon>
        <taxon>Sar</taxon>
        <taxon>Stramenopiles</taxon>
        <taxon>Oomycota</taxon>
        <taxon>Peronosporomycetes</taxon>
        <taxon>Peronosporales</taxon>
        <taxon>Peronosporaceae</taxon>
        <taxon>Phytophthora</taxon>
    </lineage>
</organism>
<evidence type="ECO:0000313" key="2">
    <source>
        <dbReference type="EMBL" id="GMF36064.1"/>
    </source>
</evidence>
<keyword evidence="3" id="KW-1185">Reference proteome</keyword>